<dbReference type="AlphaFoldDB" id="A0A1H2NYK4"/>
<proteinExistence type="predicted"/>
<keyword evidence="3" id="KW-1185">Reference proteome</keyword>
<gene>
    <name evidence="2" type="ORF">SAMN05216202_5040</name>
</gene>
<evidence type="ECO:0000256" key="1">
    <source>
        <dbReference type="SAM" id="MobiDB-lite"/>
    </source>
</evidence>
<evidence type="ECO:0000313" key="2">
    <source>
        <dbReference type="EMBL" id="SDV10488.1"/>
    </source>
</evidence>
<dbReference type="Proteomes" id="UP000198600">
    <property type="component" value="Chromosome I"/>
</dbReference>
<evidence type="ECO:0000313" key="3">
    <source>
        <dbReference type="Proteomes" id="UP000198600"/>
    </source>
</evidence>
<feature type="compositionally biased region" description="Basic and acidic residues" evidence="1">
    <location>
        <begin position="13"/>
        <end position="25"/>
    </location>
</feature>
<protein>
    <submittedName>
        <fullName evidence="2">Uncharacterized protein</fullName>
    </submittedName>
</protein>
<reference evidence="3" key="1">
    <citation type="submission" date="2016-10" db="EMBL/GenBank/DDBJ databases">
        <authorList>
            <person name="Varghese N."/>
            <person name="Submissions S."/>
        </authorList>
    </citation>
    <scope>NUCLEOTIDE SEQUENCE [LARGE SCALE GENOMIC DNA]</scope>
    <source>
        <strain evidence="3">LMG 2223</strain>
    </source>
</reference>
<accession>A0A1H2NYK4</accession>
<name>A0A1H2NYK4_9PSED</name>
<dbReference type="EMBL" id="LT629802">
    <property type="protein sequence ID" value="SDV10488.1"/>
    <property type="molecule type" value="Genomic_DNA"/>
</dbReference>
<organism evidence="2 3">
    <name type="scientific">Pseudomonas mucidolens</name>
    <dbReference type="NCBI Taxonomy" id="46679"/>
    <lineage>
        <taxon>Bacteria</taxon>
        <taxon>Pseudomonadati</taxon>
        <taxon>Pseudomonadota</taxon>
        <taxon>Gammaproteobacteria</taxon>
        <taxon>Pseudomonadales</taxon>
        <taxon>Pseudomonadaceae</taxon>
        <taxon>Pseudomonas</taxon>
    </lineage>
</organism>
<feature type="region of interest" description="Disordered" evidence="1">
    <location>
        <begin position="1"/>
        <end position="44"/>
    </location>
</feature>
<sequence length="44" mass="4989">MTLVRINSNGHLRAVDDKKTTEKDNAQSVAKEFTGSPYRPRRTV</sequence>
<feature type="compositionally biased region" description="Polar residues" evidence="1">
    <location>
        <begin position="1"/>
        <end position="10"/>
    </location>
</feature>